<name>A0A9D3VQ76_9ROSI</name>
<accession>A0A9D3VQ76</accession>
<proteinExistence type="predicted"/>
<sequence>MVGKVSKLDFNTDSKTRGRYARMAIYANLGRPLVLKILINGSFQRIEYENLPVVCFKYGCYGHLSKNCSLATPSLKTAKKREMVDKNSANSAIAGDGEYGPWMIVERRNRRCNLDGNKKVNNPTTEKNSRSRFQSLIGLEKTQSVDVSRKESLRDLKKKGKIIVES</sequence>
<evidence type="ECO:0000313" key="1">
    <source>
        <dbReference type="EMBL" id="KAH1091414.1"/>
    </source>
</evidence>
<gene>
    <name evidence="1" type="ORF">J1N35_018671</name>
</gene>
<evidence type="ECO:0008006" key="3">
    <source>
        <dbReference type="Google" id="ProtNLM"/>
    </source>
</evidence>
<dbReference type="Proteomes" id="UP000828251">
    <property type="component" value="Unassembled WGS sequence"/>
</dbReference>
<reference evidence="1 2" key="1">
    <citation type="journal article" date="2021" name="Plant Biotechnol. J.">
        <title>Multi-omics assisted identification of the key and species-specific regulatory components of drought-tolerant mechanisms in Gossypium stocksii.</title>
        <authorList>
            <person name="Yu D."/>
            <person name="Ke L."/>
            <person name="Zhang D."/>
            <person name="Wu Y."/>
            <person name="Sun Y."/>
            <person name="Mei J."/>
            <person name="Sun J."/>
            <person name="Sun Y."/>
        </authorList>
    </citation>
    <scope>NUCLEOTIDE SEQUENCE [LARGE SCALE GENOMIC DNA]</scope>
    <source>
        <strain evidence="2">cv. E1</strain>
        <tissue evidence="1">Leaf</tissue>
    </source>
</reference>
<dbReference type="EMBL" id="JAIQCV010000006">
    <property type="protein sequence ID" value="KAH1091414.1"/>
    <property type="molecule type" value="Genomic_DNA"/>
</dbReference>
<dbReference type="OrthoDB" id="996904at2759"/>
<dbReference type="PANTHER" id="PTHR31286:SF173">
    <property type="entry name" value="DUF4283 DOMAIN-CONTAINING PROTEIN"/>
    <property type="match status" value="1"/>
</dbReference>
<dbReference type="AlphaFoldDB" id="A0A9D3VQ76"/>
<protein>
    <recommendedName>
        <fullName evidence="3">CCHC-type domain-containing protein</fullName>
    </recommendedName>
</protein>
<dbReference type="PANTHER" id="PTHR31286">
    <property type="entry name" value="GLYCINE-RICH CELL WALL STRUCTURAL PROTEIN 1.8-LIKE"/>
    <property type="match status" value="1"/>
</dbReference>
<evidence type="ECO:0000313" key="2">
    <source>
        <dbReference type="Proteomes" id="UP000828251"/>
    </source>
</evidence>
<dbReference type="InterPro" id="IPR040256">
    <property type="entry name" value="At4g02000-like"/>
</dbReference>
<keyword evidence="2" id="KW-1185">Reference proteome</keyword>
<organism evidence="1 2">
    <name type="scientific">Gossypium stocksii</name>
    <dbReference type="NCBI Taxonomy" id="47602"/>
    <lineage>
        <taxon>Eukaryota</taxon>
        <taxon>Viridiplantae</taxon>
        <taxon>Streptophyta</taxon>
        <taxon>Embryophyta</taxon>
        <taxon>Tracheophyta</taxon>
        <taxon>Spermatophyta</taxon>
        <taxon>Magnoliopsida</taxon>
        <taxon>eudicotyledons</taxon>
        <taxon>Gunneridae</taxon>
        <taxon>Pentapetalae</taxon>
        <taxon>rosids</taxon>
        <taxon>malvids</taxon>
        <taxon>Malvales</taxon>
        <taxon>Malvaceae</taxon>
        <taxon>Malvoideae</taxon>
        <taxon>Gossypium</taxon>
    </lineage>
</organism>
<comment type="caution">
    <text evidence="1">The sequence shown here is derived from an EMBL/GenBank/DDBJ whole genome shotgun (WGS) entry which is preliminary data.</text>
</comment>